<sequence>MSIDSTSASIHCKKALKSSLSQAENYPYSRHSLKECQNRTLSKDRKMSMSEESSGDLLTELSSLPFKQINTKCNRRLSDLKSPLIQQNQVIHSGRRNSMPQISFGSLLPNPFRSKKHHHKNIS</sequence>
<evidence type="ECO:0000313" key="3">
    <source>
        <dbReference type="Proteomes" id="UP000663848"/>
    </source>
</evidence>
<name>A0A821YRF9_9BILA</name>
<feature type="non-terminal residue" evidence="2">
    <location>
        <position position="123"/>
    </location>
</feature>
<reference evidence="2" key="1">
    <citation type="submission" date="2021-02" db="EMBL/GenBank/DDBJ databases">
        <authorList>
            <person name="Nowell W R."/>
        </authorList>
    </citation>
    <scope>NUCLEOTIDE SEQUENCE</scope>
</reference>
<feature type="region of interest" description="Disordered" evidence="1">
    <location>
        <begin position="90"/>
        <end position="123"/>
    </location>
</feature>
<accession>A0A821YRF9</accession>
<evidence type="ECO:0000256" key="1">
    <source>
        <dbReference type="SAM" id="MobiDB-lite"/>
    </source>
</evidence>
<gene>
    <name evidence="2" type="ORF">QYT958_LOCUS34517</name>
</gene>
<dbReference type="Proteomes" id="UP000663848">
    <property type="component" value="Unassembled WGS sequence"/>
</dbReference>
<feature type="region of interest" description="Disordered" evidence="1">
    <location>
        <begin position="37"/>
        <end position="56"/>
    </location>
</feature>
<feature type="compositionally biased region" description="Polar residues" evidence="1">
    <location>
        <begin position="90"/>
        <end position="104"/>
    </location>
</feature>
<dbReference type="AlphaFoldDB" id="A0A821YRF9"/>
<dbReference type="EMBL" id="CAJOBR010024894">
    <property type="protein sequence ID" value="CAF4963630.1"/>
    <property type="molecule type" value="Genomic_DNA"/>
</dbReference>
<feature type="compositionally biased region" description="Basic and acidic residues" evidence="1">
    <location>
        <begin position="37"/>
        <end position="49"/>
    </location>
</feature>
<comment type="caution">
    <text evidence="2">The sequence shown here is derived from an EMBL/GenBank/DDBJ whole genome shotgun (WGS) entry which is preliminary data.</text>
</comment>
<evidence type="ECO:0000313" key="2">
    <source>
        <dbReference type="EMBL" id="CAF4963630.1"/>
    </source>
</evidence>
<organism evidence="2 3">
    <name type="scientific">Rotaria socialis</name>
    <dbReference type="NCBI Taxonomy" id="392032"/>
    <lineage>
        <taxon>Eukaryota</taxon>
        <taxon>Metazoa</taxon>
        <taxon>Spiralia</taxon>
        <taxon>Gnathifera</taxon>
        <taxon>Rotifera</taxon>
        <taxon>Eurotatoria</taxon>
        <taxon>Bdelloidea</taxon>
        <taxon>Philodinida</taxon>
        <taxon>Philodinidae</taxon>
        <taxon>Rotaria</taxon>
    </lineage>
</organism>
<proteinExistence type="predicted"/>
<feature type="compositionally biased region" description="Basic residues" evidence="1">
    <location>
        <begin position="113"/>
        <end position="123"/>
    </location>
</feature>
<protein>
    <submittedName>
        <fullName evidence="2">Uncharacterized protein</fullName>
    </submittedName>
</protein>